<evidence type="ECO:0000313" key="7">
    <source>
        <dbReference type="Proteomes" id="UP001196843"/>
    </source>
</evidence>
<dbReference type="SUPFAM" id="SSF110738">
    <property type="entry name" value="Glycerate kinase I"/>
    <property type="match status" value="1"/>
</dbReference>
<protein>
    <submittedName>
        <fullName evidence="6">Glycerate kinase</fullName>
    </submittedName>
</protein>
<name>A0ABS7HU61_9MICO</name>
<dbReference type="EMBL" id="JAEUAW010000028">
    <property type="protein sequence ID" value="MBW9095755.1"/>
    <property type="molecule type" value="Genomic_DNA"/>
</dbReference>
<feature type="region of interest" description="Disordered" evidence="5">
    <location>
        <begin position="253"/>
        <end position="275"/>
    </location>
</feature>
<dbReference type="PANTHER" id="PTHR21599">
    <property type="entry name" value="GLYCERATE KINASE"/>
    <property type="match status" value="1"/>
</dbReference>
<dbReference type="InterPro" id="IPR036129">
    <property type="entry name" value="Glycerate_kinase_sf"/>
</dbReference>
<proteinExistence type="inferred from homology"/>
<dbReference type="GO" id="GO:0016301">
    <property type="term" value="F:kinase activity"/>
    <property type="evidence" value="ECO:0007669"/>
    <property type="project" value="UniProtKB-KW"/>
</dbReference>
<evidence type="ECO:0000256" key="3">
    <source>
        <dbReference type="ARBA" id="ARBA00022777"/>
    </source>
</evidence>
<dbReference type="Pfam" id="PF02595">
    <property type="entry name" value="Gly_kinase"/>
    <property type="match status" value="1"/>
</dbReference>
<evidence type="ECO:0000256" key="5">
    <source>
        <dbReference type="SAM" id="MobiDB-lite"/>
    </source>
</evidence>
<feature type="compositionally biased region" description="Basic and acidic residues" evidence="5">
    <location>
        <begin position="259"/>
        <end position="268"/>
    </location>
</feature>
<keyword evidence="2 4" id="KW-0808">Transferase</keyword>
<dbReference type="PIRSF" id="PIRSF006078">
    <property type="entry name" value="GlxK"/>
    <property type="match status" value="1"/>
</dbReference>
<dbReference type="Gene3D" id="3.40.50.10350">
    <property type="entry name" value="Glycerate kinase, domain 1"/>
    <property type="match status" value="1"/>
</dbReference>
<gene>
    <name evidence="6" type="ORF">JNB62_18910</name>
</gene>
<evidence type="ECO:0000256" key="2">
    <source>
        <dbReference type="ARBA" id="ARBA00022679"/>
    </source>
</evidence>
<accession>A0ABS7HU61</accession>
<dbReference type="Gene3D" id="3.90.1510.10">
    <property type="entry name" value="Glycerate kinase, domain 2"/>
    <property type="match status" value="1"/>
</dbReference>
<comment type="similarity">
    <text evidence="1 4">Belongs to the glycerate kinase type-1 family.</text>
</comment>
<organism evidence="6 7">
    <name type="scientific">Microbacterium jejuense</name>
    <dbReference type="NCBI Taxonomy" id="1263637"/>
    <lineage>
        <taxon>Bacteria</taxon>
        <taxon>Bacillati</taxon>
        <taxon>Actinomycetota</taxon>
        <taxon>Actinomycetes</taxon>
        <taxon>Micrococcales</taxon>
        <taxon>Microbacteriaceae</taxon>
        <taxon>Microbacterium</taxon>
    </lineage>
</organism>
<evidence type="ECO:0000256" key="1">
    <source>
        <dbReference type="ARBA" id="ARBA00006284"/>
    </source>
</evidence>
<dbReference type="InterPro" id="IPR004381">
    <property type="entry name" value="Glycerate_kinase"/>
</dbReference>
<comment type="caution">
    <text evidence="6">The sequence shown here is derived from an EMBL/GenBank/DDBJ whole genome shotgun (WGS) entry which is preliminary data.</text>
</comment>
<dbReference type="InterPro" id="IPR018193">
    <property type="entry name" value="Glyc_kinase_flavodox-like_fold"/>
</dbReference>
<evidence type="ECO:0000256" key="4">
    <source>
        <dbReference type="PIRNR" id="PIRNR006078"/>
    </source>
</evidence>
<keyword evidence="3 4" id="KW-0418">Kinase</keyword>
<dbReference type="NCBIfam" id="TIGR00045">
    <property type="entry name" value="glycerate kinase"/>
    <property type="match status" value="1"/>
</dbReference>
<keyword evidence="7" id="KW-1185">Reference proteome</keyword>
<dbReference type="PANTHER" id="PTHR21599:SF0">
    <property type="entry name" value="GLYCERATE KINASE"/>
    <property type="match status" value="1"/>
</dbReference>
<dbReference type="InterPro" id="IPR018197">
    <property type="entry name" value="Glycerate_kinase_RE-like"/>
</dbReference>
<sequence length="401" mass="38408">MAHTVVIAPDSFKGTIAAAAGAQALAAGWGAERPADVVRLLPMADGGEGTVDAFATAVPGARRIPVTVTGPEGSEVAASWVLLPPTPDAPAGTGVVELANTSGIELLGTPPRLRPFDAHTRGFGEAIAAALDHGVSRLVLGIGSSSSTDGGAGMLTALGARFVDAGGRPIADGARGLTDLAAADLSGLAPLPDGGVTVLSDVTNPLLGARGAAAVFGPQKGATPADVPVLDAALARFADAVVAAAAAAGADRGASSRRSVSERQRDDASPLSTSAVGAGAAGGTGFGLLAWGAQLVPGSAAVAELVGLGAAVAAASVVLTGEGSYDGQSAAGKVPAHVGALASAAGVPVALVAGRITDDADVSGFAATASLTELAGSGAAAMAEPERWLTAAGAQLARALG</sequence>
<dbReference type="Proteomes" id="UP001196843">
    <property type="component" value="Unassembled WGS sequence"/>
</dbReference>
<evidence type="ECO:0000313" key="6">
    <source>
        <dbReference type="EMBL" id="MBW9095755.1"/>
    </source>
</evidence>
<reference evidence="6 7" key="1">
    <citation type="journal article" date="2021" name="MBio">
        <title>Poor Competitiveness of Bradyrhizobium in Pigeon Pea Root Colonization in Indian Soils.</title>
        <authorList>
            <person name="Chalasani D."/>
            <person name="Basu A."/>
            <person name="Pullabhotla S.V.S.R.N."/>
            <person name="Jorrin B."/>
            <person name="Neal A.L."/>
            <person name="Poole P.S."/>
            <person name="Podile A.R."/>
            <person name="Tkacz A."/>
        </authorList>
    </citation>
    <scope>NUCLEOTIDE SEQUENCE [LARGE SCALE GENOMIC DNA]</scope>
    <source>
        <strain evidence="6 7">HU14</strain>
    </source>
</reference>
<dbReference type="RefSeq" id="WP_220302435.1">
    <property type="nucleotide sequence ID" value="NZ_JAEUAW010000028.1"/>
</dbReference>